<keyword evidence="6 7" id="KW-0503">Monooxygenase</keyword>
<keyword evidence="9" id="KW-1185">Reference proteome</keyword>
<reference evidence="8" key="1">
    <citation type="submission" date="2022-10" db="EMBL/GenBank/DDBJ databases">
        <title>Rhodococcus sp.75.</title>
        <authorList>
            <person name="Sun M."/>
        </authorList>
    </citation>
    <scope>NUCLEOTIDE SEQUENCE</scope>
    <source>
        <strain evidence="8">75</strain>
    </source>
</reference>
<sequence>MTTPLFDVADPAFLADPYPAFAAARATGELQWHDGFRQKVALSHAACSAVLRDKGMGRLWSDREPAEEFPAFNLLHRNSLLESEPPTHTRLRRLVAGAFGRGHVERLRPVVQALAQRLVDELAEPLRDGAEADLLETVAAPLPVEVIAELLGVPAPVRPALRGWSNAIVRLYEPDPPLAQQVAAERAAADFVTAMRELVAARRTEPGDDLVSDMIAAQADGDGRLSDDELVATCALLLMAGHEATVNGVGNGVLALLQHPDQWARIVAGADLARAAEELLRYDSPLQLFERTATRDVVVAGVAVARGETVAALLGAAGRDPAVFSDPDALDVGRSPNPHLGFGVGLHYCLGAPLARIELQAVLGALAVRLPGMELAQLPQRRPEFVIRGLQELRLRL</sequence>
<evidence type="ECO:0000256" key="2">
    <source>
        <dbReference type="ARBA" id="ARBA00022617"/>
    </source>
</evidence>
<evidence type="ECO:0000256" key="4">
    <source>
        <dbReference type="ARBA" id="ARBA00023002"/>
    </source>
</evidence>
<dbReference type="Gene3D" id="1.10.630.10">
    <property type="entry name" value="Cytochrome P450"/>
    <property type="match status" value="1"/>
</dbReference>
<keyword evidence="5 7" id="KW-0408">Iron</keyword>
<dbReference type="Pfam" id="PF00067">
    <property type="entry name" value="p450"/>
    <property type="match status" value="2"/>
</dbReference>
<name>A0ABY6NXI2_9NOCA</name>
<evidence type="ECO:0000256" key="6">
    <source>
        <dbReference type="ARBA" id="ARBA00023033"/>
    </source>
</evidence>
<organism evidence="8 9">
    <name type="scientific">Rhodococcus antarcticus</name>
    <dbReference type="NCBI Taxonomy" id="2987751"/>
    <lineage>
        <taxon>Bacteria</taxon>
        <taxon>Bacillati</taxon>
        <taxon>Actinomycetota</taxon>
        <taxon>Actinomycetes</taxon>
        <taxon>Mycobacteriales</taxon>
        <taxon>Nocardiaceae</taxon>
        <taxon>Rhodococcus</taxon>
    </lineage>
</organism>
<dbReference type="InterPro" id="IPR017972">
    <property type="entry name" value="Cyt_P450_CS"/>
</dbReference>
<evidence type="ECO:0000256" key="1">
    <source>
        <dbReference type="ARBA" id="ARBA00010617"/>
    </source>
</evidence>
<accession>A0ABY6NXI2</accession>
<gene>
    <name evidence="8" type="ORF">RHODO2019_13080</name>
</gene>
<keyword evidence="2 7" id="KW-0349">Heme</keyword>
<dbReference type="PROSITE" id="PS00086">
    <property type="entry name" value="CYTOCHROME_P450"/>
    <property type="match status" value="1"/>
</dbReference>
<evidence type="ECO:0000256" key="3">
    <source>
        <dbReference type="ARBA" id="ARBA00022723"/>
    </source>
</evidence>
<evidence type="ECO:0000256" key="5">
    <source>
        <dbReference type="ARBA" id="ARBA00023004"/>
    </source>
</evidence>
<dbReference type="CDD" id="cd20625">
    <property type="entry name" value="CYP164-like"/>
    <property type="match status" value="1"/>
</dbReference>
<evidence type="ECO:0000313" key="8">
    <source>
        <dbReference type="EMBL" id="UZJ24092.1"/>
    </source>
</evidence>
<dbReference type="RefSeq" id="WP_265382199.1">
    <property type="nucleotide sequence ID" value="NZ_CP110615.1"/>
</dbReference>
<keyword evidence="3 7" id="KW-0479">Metal-binding</keyword>
<dbReference type="EMBL" id="CP110615">
    <property type="protein sequence ID" value="UZJ24092.1"/>
    <property type="molecule type" value="Genomic_DNA"/>
</dbReference>
<dbReference type="PANTHER" id="PTHR46696">
    <property type="entry name" value="P450, PUTATIVE (EUROFUNG)-RELATED"/>
    <property type="match status" value="1"/>
</dbReference>
<dbReference type="Proteomes" id="UP001164965">
    <property type="component" value="Chromosome"/>
</dbReference>
<dbReference type="InterPro" id="IPR036396">
    <property type="entry name" value="Cyt_P450_sf"/>
</dbReference>
<dbReference type="InterPro" id="IPR002397">
    <property type="entry name" value="Cyt_P450_B"/>
</dbReference>
<evidence type="ECO:0000256" key="7">
    <source>
        <dbReference type="RuleBase" id="RU000461"/>
    </source>
</evidence>
<protein>
    <submittedName>
        <fullName evidence="8">Cytochrome P450</fullName>
    </submittedName>
</protein>
<evidence type="ECO:0000313" key="9">
    <source>
        <dbReference type="Proteomes" id="UP001164965"/>
    </source>
</evidence>
<dbReference type="PRINTS" id="PR00359">
    <property type="entry name" value="BP450"/>
</dbReference>
<dbReference type="PANTHER" id="PTHR46696:SF1">
    <property type="entry name" value="CYTOCHROME P450 YJIB-RELATED"/>
    <property type="match status" value="1"/>
</dbReference>
<comment type="similarity">
    <text evidence="1 7">Belongs to the cytochrome P450 family.</text>
</comment>
<dbReference type="InterPro" id="IPR001128">
    <property type="entry name" value="Cyt_P450"/>
</dbReference>
<proteinExistence type="inferred from homology"/>
<keyword evidence="4 7" id="KW-0560">Oxidoreductase</keyword>
<dbReference type="SUPFAM" id="SSF48264">
    <property type="entry name" value="Cytochrome P450"/>
    <property type="match status" value="1"/>
</dbReference>